<dbReference type="AlphaFoldDB" id="A0A378R670"/>
<dbReference type="InterPro" id="IPR005346">
    <property type="entry name" value="RnfH"/>
</dbReference>
<evidence type="ECO:0000313" key="3">
    <source>
        <dbReference type="Proteomes" id="UP000255279"/>
    </source>
</evidence>
<dbReference type="InterPro" id="IPR016155">
    <property type="entry name" value="Mopterin_synth/thiamin_S_b"/>
</dbReference>
<dbReference type="RefSeq" id="WP_078275642.1">
    <property type="nucleotide sequence ID" value="NZ_MUXU01000007.1"/>
</dbReference>
<name>A0A378R670_9GAMM</name>
<organism evidence="2 3">
    <name type="scientific">Moraxella caviae</name>
    <dbReference type="NCBI Taxonomy" id="34060"/>
    <lineage>
        <taxon>Bacteria</taxon>
        <taxon>Pseudomonadati</taxon>
        <taxon>Pseudomonadota</taxon>
        <taxon>Gammaproteobacteria</taxon>
        <taxon>Moraxellales</taxon>
        <taxon>Moraxellaceae</taxon>
        <taxon>Moraxella</taxon>
    </lineage>
</organism>
<dbReference type="EMBL" id="UGQE01000001">
    <property type="protein sequence ID" value="STZ10081.1"/>
    <property type="molecule type" value="Genomic_DNA"/>
</dbReference>
<evidence type="ECO:0000313" key="2">
    <source>
        <dbReference type="EMBL" id="STZ10081.1"/>
    </source>
</evidence>
<reference evidence="2 3" key="1">
    <citation type="submission" date="2018-06" db="EMBL/GenBank/DDBJ databases">
        <authorList>
            <consortium name="Pathogen Informatics"/>
            <person name="Doyle S."/>
        </authorList>
    </citation>
    <scope>NUCLEOTIDE SEQUENCE [LARGE SCALE GENOMIC DNA]</scope>
    <source>
        <strain evidence="2 3">NCTC10293</strain>
    </source>
</reference>
<gene>
    <name evidence="2" type="ORF">NCTC10293_00403</name>
</gene>
<dbReference type="InterPro" id="IPR037021">
    <property type="entry name" value="RnfH_sf"/>
</dbReference>
<dbReference type="Gene3D" id="3.10.20.280">
    <property type="entry name" value="RnfH-like"/>
    <property type="match status" value="1"/>
</dbReference>
<evidence type="ECO:0000256" key="1">
    <source>
        <dbReference type="ARBA" id="ARBA00010645"/>
    </source>
</evidence>
<sequence length="122" mass="13603">MSTDGKIDIALAFVGETDDGAGVQFYEEMQVAAGSSIYQALQESGWLLRAELADFAKWCADNACATPNHRAWFVGIYSEKRSLTDVLAQGDRIEIYRALSSEPMQRRKRRSKPTVRKLGARS</sequence>
<dbReference type="OrthoDB" id="9796575at2"/>
<protein>
    <submittedName>
        <fullName evidence="2">Uncharacterized protein</fullName>
    </submittedName>
</protein>
<dbReference type="SUPFAM" id="SSF54285">
    <property type="entry name" value="MoaD/ThiS"/>
    <property type="match status" value="1"/>
</dbReference>
<accession>A0A378R670</accession>
<dbReference type="Pfam" id="PF03658">
    <property type="entry name" value="Ub-RnfH"/>
    <property type="match status" value="1"/>
</dbReference>
<proteinExistence type="inferred from homology"/>
<comment type="similarity">
    <text evidence="1">Belongs to the UPF0125 (RnfH) family.</text>
</comment>
<dbReference type="Proteomes" id="UP000255279">
    <property type="component" value="Unassembled WGS sequence"/>
</dbReference>